<dbReference type="SUPFAM" id="SSF75620">
    <property type="entry name" value="Release factor"/>
    <property type="match status" value="1"/>
</dbReference>
<keyword evidence="4" id="KW-0496">Mitochondrion</keyword>
<evidence type="ECO:0000256" key="1">
    <source>
        <dbReference type="ARBA" id="ARBA00004173"/>
    </source>
</evidence>
<proteinExistence type="inferred from homology"/>
<dbReference type="GO" id="GO:0005739">
    <property type="term" value="C:mitochondrion"/>
    <property type="evidence" value="ECO:0007669"/>
    <property type="project" value="UniProtKB-SubCell"/>
</dbReference>
<evidence type="ECO:0000313" key="7">
    <source>
        <dbReference type="EMBL" id="WBW70564.1"/>
    </source>
</evidence>
<gene>
    <name evidence="7" type="primary">pth3</name>
    <name evidence="7" type="ORF">SOMG_00698</name>
</gene>
<keyword evidence="3" id="KW-0809">Transit peptide</keyword>
<dbReference type="GO" id="GO:0016787">
    <property type="term" value="F:hydrolase activity"/>
    <property type="evidence" value="ECO:0007669"/>
    <property type="project" value="UniProtKB-KW"/>
</dbReference>
<keyword evidence="8" id="KW-1185">Reference proteome</keyword>
<keyword evidence="7" id="KW-0378">Hydrolase</keyword>
<dbReference type="PANTHER" id="PTHR46203">
    <property type="entry name" value="PROBABLE PEPTIDE CHAIN RELEASE FACTOR C12ORF65"/>
    <property type="match status" value="1"/>
</dbReference>
<dbReference type="PANTHER" id="PTHR46203:SF1">
    <property type="entry name" value="MITOCHONDRIAL TRANSLATION RELEASE FACTOR IN RESCUE"/>
    <property type="match status" value="1"/>
</dbReference>
<feature type="domain" description="Prokaryotic-type class I peptide chain release factors" evidence="6">
    <location>
        <begin position="67"/>
        <end position="170"/>
    </location>
</feature>
<comment type="similarity">
    <text evidence="2">Belongs to the prokaryotic/mitochondrial release factor family.</text>
</comment>
<dbReference type="Gene3D" id="3.30.160.20">
    <property type="match status" value="1"/>
</dbReference>
<dbReference type="KEGG" id="som:SOMG_00698"/>
<accession>A0AAF0AU87</accession>
<evidence type="ECO:0000313" key="8">
    <source>
        <dbReference type="Proteomes" id="UP001212411"/>
    </source>
</evidence>
<feature type="compositionally biased region" description="Basic residues" evidence="5">
    <location>
        <begin position="149"/>
        <end position="162"/>
    </location>
</feature>
<feature type="compositionally biased region" description="Basic and acidic residues" evidence="5">
    <location>
        <begin position="174"/>
        <end position="187"/>
    </location>
</feature>
<dbReference type="Proteomes" id="UP001212411">
    <property type="component" value="Chromosome 1"/>
</dbReference>
<protein>
    <submittedName>
        <fullName evidence="7">Mitochondrial aminoacyl-tRNA hydrolase Pth3</fullName>
    </submittedName>
</protein>
<evidence type="ECO:0000256" key="4">
    <source>
        <dbReference type="ARBA" id="ARBA00023128"/>
    </source>
</evidence>
<feature type="region of interest" description="Disordered" evidence="5">
    <location>
        <begin position="145"/>
        <end position="187"/>
    </location>
</feature>
<evidence type="ECO:0000256" key="3">
    <source>
        <dbReference type="ARBA" id="ARBA00022946"/>
    </source>
</evidence>
<dbReference type="FunFam" id="3.30.160.20:FF:000065">
    <property type="entry name" value="Peptidyl-tRNA hydrolase domain protein"/>
    <property type="match status" value="1"/>
</dbReference>
<dbReference type="InterPro" id="IPR000352">
    <property type="entry name" value="Pep_chain_release_fac_I"/>
</dbReference>
<dbReference type="RefSeq" id="XP_056034807.1">
    <property type="nucleotide sequence ID" value="XM_056179492.1"/>
</dbReference>
<reference evidence="7 8" key="1">
    <citation type="journal article" date="2023" name="G3 (Bethesda)">
        <title>A high-quality reference genome for the fission yeast Schizosaccharomyces osmophilus.</title>
        <authorList>
            <person name="Jia G.S."/>
            <person name="Zhang W.C."/>
            <person name="Liang Y."/>
            <person name="Liu X.H."/>
            <person name="Rhind N."/>
            <person name="Pidoux A."/>
            <person name="Brysch-Herzberg M."/>
            <person name="Du L.L."/>
        </authorList>
    </citation>
    <scope>NUCLEOTIDE SEQUENCE [LARGE SCALE GENOMIC DNA]</scope>
    <source>
        <strain evidence="7 8">CBS 15793</strain>
    </source>
</reference>
<dbReference type="GO" id="GO:0032543">
    <property type="term" value="P:mitochondrial translation"/>
    <property type="evidence" value="ECO:0007669"/>
    <property type="project" value="UniProtKB-ARBA"/>
</dbReference>
<evidence type="ECO:0000259" key="6">
    <source>
        <dbReference type="Pfam" id="PF00472"/>
    </source>
</evidence>
<name>A0AAF0AU87_9SCHI</name>
<dbReference type="GO" id="GO:0003747">
    <property type="term" value="F:translation release factor activity"/>
    <property type="evidence" value="ECO:0007669"/>
    <property type="project" value="InterPro"/>
</dbReference>
<dbReference type="InterPro" id="IPR045853">
    <property type="entry name" value="Pep_chain_release_fac_I_sf"/>
</dbReference>
<evidence type="ECO:0000256" key="5">
    <source>
        <dbReference type="SAM" id="MobiDB-lite"/>
    </source>
</evidence>
<dbReference type="Pfam" id="PF00472">
    <property type="entry name" value="RF-1"/>
    <property type="match status" value="1"/>
</dbReference>
<dbReference type="AlphaFoldDB" id="A0AAF0AU87"/>
<sequence>MISTIRCFRFSFRARQILIQSMLCTRKENNLHLPIQSCSRQPWMFRQFQMSATSQGPKAKKPYHLERINEEEIEELFVRGSGPGGQKINKTSIVSQLKHIPTGITVRCQETRSREQNRKIARKRLAEKVDEFKHGENSLLSLKAQNIVQKKRNRQKKSRRKYGHENEEQQNDQSLRECPNEQQEIEK</sequence>
<evidence type="ECO:0000256" key="2">
    <source>
        <dbReference type="ARBA" id="ARBA00010835"/>
    </source>
</evidence>
<comment type="subcellular location">
    <subcellularLocation>
        <location evidence="1">Mitochondrion</location>
    </subcellularLocation>
</comment>
<organism evidence="7 8">
    <name type="scientific">Schizosaccharomyces osmophilus</name>
    <dbReference type="NCBI Taxonomy" id="2545709"/>
    <lineage>
        <taxon>Eukaryota</taxon>
        <taxon>Fungi</taxon>
        <taxon>Dikarya</taxon>
        <taxon>Ascomycota</taxon>
        <taxon>Taphrinomycotina</taxon>
        <taxon>Schizosaccharomycetes</taxon>
        <taxon>Schizosaccharomycetales</taxon>
        <taxon>Schizosaccharomycetaceae</taxon>
        <taxon>Schizosaccharomyces</taxon>
    </lineage>
</organism>
<dbReference type="GeneID" id="80874181"/>
<dbReference type="InterPro" id="IPR052405">
    <property type="entry name" value="Mito_Transl_Release_Factor"/>
</dbReference>
<dbReference type="EMBL" id="CP115611">
    <property type="protein sequence ID" value="WBW70564.1"/>
    <property type="molecule type" value="Genomic_DNA"/>
</dbReference>